<accession>A0A5C2SJ62</accession>
<dbReference type="Proteomes" id="UP000313359">
    <property type="component" value="Unassembled WGS sequence"/>
</dbReference>
<dbReference type="EMBL" id="ML122256">
    <property type="protein sequence ID" value="RPD63318.1"/>
    <property type="molecule type" value="Genomic_DNA"/>
</dbReference>
<proteinExistence type="predicted"/>
<evidence type="ECO:0000313" key="1">
    <source>
        <dbReference type="EMBL" id="RPD63318.1"/>
    </source>
</evidence>
<gene>
    <name evidence="1" type="ORF">L227DRAFT_385611</name>
</gene>
<reference evidence="1" key="1">
    <citation type="journal article" date="2018" name="Genome Biol. Evol.">
        <title>Genomics and development of Lentinus tigrinus, a white-rot wood-decaying mushroom with dimorphic fruiting bodies.</title>
        <authorList>
            <person name="Wu B."/>
            <person name="Xu Z."/>
            <person name="Knudson A."/>
            <person name="Carlson A."/>
            <person name="Chen N."/>
            <person name="Kovaka S."/>
            <person name="LaButti K."/>
            <person name="Lipzen A."/>
            <person name="Pennachio C."/>
            <person name="Riley R."/>
            <person name="Schakwitz W."/>
            <person name="Umezawa K."/>
            <person name="Ohm R.A."/>
            <person name="Grigoriev I.V."/>
            <person name="Nagy L.G."/>
            <person name="Gibbons J."/>
            <person name="Hibbett D."/>
        </authorList>
    </citation>
    <scope>NUCLEOTIDE SEQUENCE [LARGE SCALE GENOMIC DNA]</scope>
    <source>
        <strain evidence="1">ALCF2SS1-6</strain>
    </source>
</reference>
<organism evidence="1 2">
    <name type="scientific">Lentinus tigrinus ALCF2SS1-6</name>
    <dbReference type="NCBI Taxonomy" id="1328759"/>
    <lineage>
        <taxon>Eukaryota</taxon>
        <taxon>Fungi</taxon>
        <taxon>Dikarya</taxon>
        <taxon>Basidiomycota</taxon>
        <taxon>Agaricomycotina</taxon>
        <taxon>Agaricomycetes</taxon>
        <taxon>Polyporales</taxon>
        <taxon>Polyporaceae</taxon>
        <taxon>Lentinus</taxon>
    </lineage>
</organism>
<sequence>MYPILRLLFPPAFFSCFSRGSRSNRRSSSLLFLRKGLTARSSLLFAASRSLLALLMLLSCTPCPSSLVPPQYGPCLPCIVAHRRTVTRTVLNTGFPHCRSKRDRLSGVCACPCLLPRTFMCAKDVAQARSRLTAYNKAHPSPQVHADNNRQTPGQARVQALGLRWQIATCHPSGHRPPCGVGLVRLVFLDIFRALHASTPPRGSHLPASRSSREVRHAIACSCRYLSIDGHTQ</sequence>
<name>A0A5C2SJ62_9APHY</name>
<evidence type="ECO:0000313" key="2">
    <source>
        <dbReference type="Proteomes" id="UP000313359"/>
    </source>
</evidence>
<keyword evidence="2" id="KW-1185">Reference proteome</keyword>
<protein>
    <submittedName>
        <fullName evidence="1">Uncharacterized protein</fullName>
    </submittedName>
</protein>
<dbReference type="AlphaFoldDB" id="A0A5C2SJ62"/>